<dbReference type="Proteomes" id="UP000031970">
    <property type="component" value="Unassembled WGS sequence"/>
</dbReference>
<name>A0ABD3ZPT4_BACIU</name>
<dbReference type="AlphaFoldDB" id="A0ABD3ZPT4"/>
<evidence type="ECO:0000313" key="1">
    <source>
        <dbReference type="EMBL" id="KIL30141.1"/>
    </source>
</evidence>
<dbReference type="EMBL" id="JSXS01000135">
    <property type="protein sequence ID" value="KIL30141.1"/>
    <property type="molecule type" value="Genomic_DNA"/>
</dbReference>
<accession>A0ABD3ZPT4</accession>
<organism evidence="1 2">
    <name type="scientific">Bacillus subtilis subsp. subtilis</name>
    <dbReference type="NCBI Taxonomy" id="135461"/>
    <lineage>
        <taxon>Bacteria</taxon>
        <taxon>Bacillati</taxon>
        <taxon>Bacillota</taxon>
        <taxon>Bacilli</taxon>
        <taxon>Bacillales</taxon>
        <taxon>Bacillaceae</taxon>
        <taxon>Bacillus</taxon>
    </lineage>
</organism>
<comment type="caution">
    <text evidence="1">The sequence shown here is derived from an EMBL/GenBank/DDBJ whole genome shotgun (WGS) entry which is preliminary data.</text>
</comment>
<gene>
    <name evidence="1" type="ORF">B4067_0749</name>
</gene>
<sequence>MTLSETWDPCVKGSFLRRKQIDRMKKQFLPSVLFSKFGIDRI</sequence>
<reference evidence="1 2" key="1">
    <citation type="submission" date="2014-11" db="EMBL/GenBank/DDBJ databases">
        <title>Draft Genome Sequences of Nine Bacillus subtilis Strains that Form Spores with High Heat-Resistance.</title>
        <authorList>
            <person name="Krawcyk A.O."/>
            <person name="Berendsen E.M."/>
            <person name="de Jong A."/>
            <person name="Holsappel S."/>
            <person name="Eijlander R.T."/>
            <person name="Wells-Bennik M."/>
            <person name="Kuipers O.P."/>
        </authorList>
    </citation>
    <scope>NUCLEOTIDE SEQUENCE [LARGE SCALE GENOMIC DNA]</scope>
    <source>
        <strain evidence="1 2">B4067</strain>
    </source>
</reference>
<evidence type="ECO:0000313" key="2">
    <source>
        <dbReference type="Proteomes" id="UP000031970"/>
    </source>
</evidence>
<protein>
    <submittedName>
        <fullName evidence="1">Uncharacterized protein</fullName>
    </submittedName>
</protein>
<proteinExistence type="predicted"/>